<comment type="caution">
    <text evidence="10">The sequence shown here is derived from an EMBL/GenBank/DDBJ whole genome shotgun (WGS) entry which is preliminary data.</text>
</comment>
<dbReference type="InterPro" id="IPR036236">
    <property type="entry name" value="Znf_C2H2_sf"/>
</dbReference>
<dbReference type="FunFam" id="3.30.160.60:FF:000058">
    <property type="entry name" value="Zinc finger protein 2 homolog"/>
    <property type="match status" value="1"/>
</dbReference>
<keyword evidence="4" id="KW-0677">Repeat</keyword>
<feature type="domain" description="C2H2-type" evidence="9">
    <location>
        <begin position="48"/>
        <end position="75"/>
    </location>
</feature>
<keyword evidence="3" id="KW-0479">Metal-binding</keyword>
<keyword evidence="6" id="KW-0862">Zinc</keyword>
<sequence>MKAEFAEDTVLETDDPLLSNEMFYLTSSKNGLQYDEVPSESEYTRAPHQCNVCNKIFVSYKGLQQHAVIHTDMKPFQCEVCSKEFRFKSNLFEHRSIHTGYQVYQCSFCGKSCRLKGNLKKHMRTHVSTNEELEEAWKPFSSNRRPAMRLPENPVILQSSSFETGFGSLQLRPRVPKRQSFNLDPSYWVNRVLSGDICPTAPLEDKIEQIQKEMERCSTIDEILAQTVPFETVGCSLCNSSYLSRSNVRDHELIEHALATKSHNFCNICHRLFNDETSMTQHTSYHKRVQQLLQFVNDDYTIYELSGFGGSHSGE</sequence>
<comment type="subcellular location">
    <subcellularLocation>
        <location evidence="1">Nucleus</location>
    </subcellularLocation>
</comment>
<evidence type="ECO:0000256" key="8">
    <source>
        <dbReference type="PROSITE-ProRule" id="PRU00042"/>
    </source>
</evidence>
<dbReference type="InterPro" id="IPR050331">
    <property type="entry name" value="Zinc_finger"/>
</dbReference>
<dbReference type="SUPFAM" id="SSF57667">
    <property type="entry name" value="beta-beta-alpha zinc fingers"/>
    <property type="match status" value="2"/>
</dbReference>
<comment type="similarity">
    <text evidence="2">Belongs to the krueppel C2H2-type zinc-finger protein family.</text>
</comment>
<keyword evidence="11" id="KW-1185">Reference proteome</keyword>
<gene>
    <name evidence="10" type="ORF">CAUJ_LOCUS2250</name>
</gene>
<feature type="domain" description="C2H2-type" evidence="9">
    <location>
        <begin position="104"/>
        <end position="131"/>
    </location>
</feature>
<accession>A0A8S1GTU7</accession>
<keyword evidence="5 8" id="KW-0863">Zinc-finger</keyword>
<evidence type="ECO:0000256" key="1">
    <source>
        <dbReference type="ARBA" id="ARBA00004123"/>
    </source>
</evidence>
<evidence type="ECO:0000256" key="4">
    <source>
        <dbReference type="ARBA" id="ARBA00022737"/>
    </source>
</evidence>
<dbReference type="PROSITE" id="PS00028">
    <property type="entry name" value="ZINC_FINGER_C2H2_1"/>
    <property type="match status" value="5"/>
</dbReference>
<protein>
    <recommendedName>
        <fullName evidence="9">C2H2-type domain-containing protein</fullName>
    </recommendedName>
</protein>
<dbReference type="EMBL" id="CAJGYM010000004">
    <property type="protein sequence ID" value="CAD6186331.1"/>
    <property type="molecule type" value="Genomic_DNA"/>
</dbReference>
<evidence type="ECO:0000313" key="11">
    <source>
        <dbReference type="Proteomes" id="UP000835052"/>
    </source>
</evidence>
<dbReference type="GO" id="GO:0005634">
    <property type="term" value="C:nucleus"/>
    <property type="evidence" value="ECO:0007669"/>
    <property type="project" value="UniProtKB-SubCell"/>
</dbReference>
<dbReference type="Pfam" id="PF00096">
    <property type="entry name" value="zf-C2H2"/>
    <property type="match status" value="3"/>
</dbReference>
<evidence type="ECO:0000256" key="7">
    <source>
        <dbReference type="ARBA" id="ARBA00023242"/>
    </source>
</evidence>
<dbReference type="FunFam" id="3.30.160.60:FF:000065">
    <property type="entry name" value="B-cell CLL/lymphoma 6, member B"/>
    <property type="match status" value="1"/>
</dbReference>
<dbReference type="OrthoDB" id="654211at2759"/>
<name>A0A8S1GTU7_9PELO</name>
<reference evidence="10" key="1">
    <citation type="submission" date="2020-10" db="EMBL/GenBank/DDBJ databases">
        <authorList>
            <person name="Kikuchi T."/>
        </authorList>
    </citation>
    <scope>NUCLEOTIDE SEQUENCE</scope>
    <source>
        <strain evidence="10">NKZ352</strain>
    </source>
</reference>
<dbReference type="InterPro" id="IPR013087">
    <property type="entry name" value="Znf_C2H2_type"/>
</dbReference>
<evidence type="ECO:0000256" key="3">
    <source>
        <dbReference type="ARBA" id="ARBA00022723"/>
    </source>
</evidence>
<dbReference type="SMART" id="SM00355">
    <property type="entry name" value="ZnF_C2H2"/>
    <property type="match status" value="5"/>
</dbReference>
<evidence type="ECO:0000256" key="6">
    <source>
        <dbReference type="ARBA" id="ARBA00022833"/>
    </source>
</evidence>
<evidence type="ECO:0000256" key="2">
    <source>
        <dbReference type="ARBA" id="ARBA00006991"/>
    </source>
</evidence>
<dbReference type="GO" id="GO:0008270">
    <property type="term" value="F:zinc ion binding"/>
    <property type="evidence" value="ECO:0007669"/>
    <property type="project" value="UniProtKB-KW"/>
</dbReference>
<dbReference type="AlphaFoldDB" id="A0A8S1GTU7"/>
<organism evidence="10 11">
    <name type="scientific">Caenorhabditis auriculariae</name>
    <dbReference type="NCBI Taxonomy" id="2777116"/>
    <lineage>
        <taxon>Eukaryota</taxon>
        <taxon>Metazoa</taxon>
        <taxon>Ecdysozoa</taxon>
        <taxon>Nematoda</taxon>
        <taxon>Chromadorea</taxon>
        <taxon>Rhabditida</taxon>
        <taxon>Rhabditina</taxon>
        <taxon>Rhabditomorpha</taxon>
        <taxon>Rhabditoidea</taxon>
        <taxon>Rhabditidae</taxon>
        <taxon>Peloderinae</taxon>
        <taxon>Caenorhabditis</taxon>
    </lineage>
</organism>
<evidence type="ECO:0000256" key="5">
    <source>
        <dbReference type="ARBA" id="ARBA00022771"/>
    </source>
</evidence>
<feature type="domain" description="C2H2-type" evidence="9">
    <location>
        <begin position="76"/>
        <end position="103"/>
    </location>
</feature>
<dbReference type="Pfam" id="PF12874">
    <property type="entry name" value="zf-met"/>
    <property type="match status" value="1"/>
</dbReference>
<evidence type="ECO:0000313" key="10">
    <source>
        <dbReference type="EMBL" id="CAD6186331.1"/>
    </source>
</evidence>
<dbReference type="Gene3D" id="3.30.160.60">
    <property type="entry name" value="Classic Zinc Finger"/>
    <property type="match status" value="3"/>
</dbReference>
<dbReference type="PROSITE" id="PS50157">
    <property type="entry name" value="ZINC_FINGER_C2H2_2"/>
    <property type="match status" value="3"/>
</dbReference>
<dbReference type="GO" id="GO:0010468">
    <property type="term" value="P:regulation of gene expression"/>
    <property type="evidence" value="ECO:0007669"/>
    <property type="project" value="TreeGrafter"/>
</dbReference>
<dbReference type="Proteomes" id="UP000835052">
    <property type="component" value="Unassembled WGS sequence"/>
</dbReference>
<dbReference type="PANTHER" id="PTHR16515:SF49">
    <property type="entry name" value="GASTRULA ZINC FINGER PROTEIN XLCGF49.1-LIKE-RELATED"/>
    <property type="match status" value="1"/>
</dbReference>
<dbReference type="PANTHER" id="PTHR16515">
    <property type="entry name" value="PR DOMAIN ZINC FINGER PROTEIN"/>
    <property type="match status" value="1"/>
</dbReference>
<keyword evidence="7" id="KW-0539">Nucleus</keyword>
<evidence type="ECO:0000259" key="9">
    <source>
        <dbReference type="PROSITE" id="PS50157"/>
    </source>
</evidence>
<proteinExistence type="inferred from homology"/>